<evidence type="ECO:0000313" key="5">
    <source>
        <dbReference type="Ensembl" id="ENSCMMP00000014596.1"/>
    </source>
</evidence>
<evidence type="ECO:0000259" key="4">
    <source>
        <dbReference type="Pfam" id="PF00266"/>
    </source>
</evidence>
<dbReference type="Proteomes" id="UP000694556">
    <property type="component" value="Chromosome 9"/>
</dbReference>
<comment type="cofactor">
    <cofactor evidence="1">
        <name>pyridoxal 5'-phosphate</name>
        <dbReference type="ChEBI" id="CHEBI:597326"/>
    </cofactor>
</comment>
<feature type="compositionally biased region" description="Gly residues" evidence="3">
    <location>
        <begin position="299"/>
        <end position="309"/>
    </location>
</feature>
<dbReference type="PANTHER" id="PTHR21152:SF40">
    <property type="entry name" value="ALANINE--GLYOXYLATE AMINOTRANSFERASE"/>
    <property type="match status" value="1"/>
</dbReference>
<evidence type="ECO:0000313" key="6">
    <source>
        <dbReference type="Proteomes" id="UP000694556"/>
    </source>
</evidence>
<feature type="compositionally biased region" description="Basic and acidic residues" evidence="3">
    <location>
        <begin position="326"/>
        <end position="343"/>
    </location>
</feature>
<dbReference type="InterPro" id="IPR015424">
    <property type="entry name" value="PyrdxlP-dep_Trfase"/>
</dbReference>
<dbReference type="SUPFAM" id="SSF53383">
    <property type="entry name" value="PLP-dependent transferases"/>
    <property type="match status" value="1"/>
</dbReference>
<dbReference type="GO" id="GO:0019265">
    <property type="term" value="P:glycine biosynthetic process, by transamination of glyoxylate"/>
    <property type="evidence" value="ECO:0007669"/>
    <property type="project" value="TreeGrafter"/>
</dbReference>
<feature type="compositionally biased region" description="Low complexity" evidence="3">
    <location>
        <begin position="366"/>
        <end position="382"/>
    </location>
</feature>
<dbReference type="GO" id="GO:0008453">
    <property type="term" value="F:alanine-glyoxylate transaminase activity"/>
    <property type="evidence" value="ECO:0007669"/>
    <property type="project" value="TreeGrafter"/>
</dbReference>
<feature type="compositionally biased region" description="Pro residues" evidence="3">
    <location>
        <begin position="474"/>
        <end position="487"/>
    </location>
</feature>
<reference evidence="5" key="3">
    <citation type="submission" date="2025-09" db="UniProtKB">
        <authorList>
            <consortium name="Ensembl"/>
        </authorList>
    </citation>
    <scope>IDENTIFICATION</scope>
</reference>
<organism evidence="5 6">
    <name type="scientific">Cairina moschata</name>
    <name type="common">Muscovy duck</name>
    <dbReference type="NCBI Taxonomy" id="8855"/>
    <lineage>
        <taxon>Eukaryota</taxon>
        <taxon>Metazoa</taxon>
        <taxon>Chordata</taxon>
        <taxon>Craniata</taxon>
        <taxon>Vertebrata</taxon>
        <taxon>Euteleostomi</taxon>
        <taxon>Archelosauria</taxon>
        <taxon>Archosauria</taxon>
        <taxon>Dinosauria</taxon>
        <taxon>Saurischia</taxon>
        <taxon>Theropoda</taxon>
        <taxon>Coelurosauria</taxon>
        <taxon>Aves</taxon>
        <taxon>Neognathae</taxon>
        <taxon>Galloanserae</taxon>
        <taxon>Anseriformes</taxon>
        <taxon>Anatidae</taxon>
        <taxon>Anatinae</taxon>
        <taxon>Cairina</taxon>
    </lineage>
</organism>
<reference evidence="5" key="2">
    <citation type="submission" date="2025-08" db="UniProtKB">
        <authorList>
            <consortium name="Ensembl"/>
        </authorList>
    </citation>
    <scope>IDENTIFICATION</scope>
</reference>
<dbReference type="PANTHER" id="PTHR21152">
    <property type="entry name" value="AMINOTRANSFERASE CLASS V"/>
    <property type="match status" value="1"/>
</dbReference>
<dbReference type="GO" id="GO:0005777">
    <property type="term" value="C:peroxisome"/>
    <property type="evidence" value="ECO:0007669"/>
    <property type="project" value="TreeGrafter"/>
</dbReference>
<name>A0A8C3C6Q9_CAIMO</name>
<dbReference type="Pfam" id="PF00266">
    <property type="entry name" value="Aminotran_5"/>
    <property type="match status" value="1"/>
</dbReference>
<dbReference type="Gene3D" id="3.40.640.10">
    <property type="entry name" value="Type I PLP-dependent aspartate aminotransferase-like (Major domain)"/>
    <property type="match status" value="1"/>
</dbReference>
<dbReference type="AlphaFoldDB" id="A0A8C3C6Q9"/>
<feature type="region of interest" description="Disordered" evidence="3">
    <location>
        <begin position="297"/>
        <end position="414"/>
    </location>
</feature>
<evidence type="ECO:0000256" key="3">
    <source>
        <dbReference type="SAM" id="MobiDB-lite"/>
    </source>
</evidence>
<accession>A0A8C3C6Q9</accession>
<protein>
    <submittedName>
        <fullName evidence="5">Alanine--glyoxylate and serine--pyruvate aminotransferase</fullName>
    </submittedName>
</protein>
<feature type="region of interest" description="Disordered" evidence="3">
    <location>
        <begin position="469"/>
        <end position="518"/>
    </location>
</feature>
<keyword evidence="6" id="KW-1185">Reference proteome</keyword>
<evidence type="ECO:0000256" key="2">
    <source>
        <dbReference type="ARBA" id="ARBA00022898"/>
    </source>
</evidence>
<evidence type="ECO:0000256" key="1">
    <source>
        <dbReference type="ARBA" id="ARBA00001933"/>
    </source>
</evidence>
<proteinExistence type="predicted"/>
<sequence length="536" mass="56781">MLVGGAPQPGVRVRGDTESCWQGMHRAAVLGAERAAAAAPLLRAQLRGTTGHAMATIPPPQALLRPLAVPQRLLLGPGPSNVPPRILAAGGQQLLGHMHPEMLQVMDEIKAGIQYAFQTRNRLTLAVSGTGHCAMEAALLNLLERGDTVLVAINGIWGQRAADIAGRLGAEVRELLKPPGEYFTLRDIQEGLAQHKPSVLFITHGESSTGVLQPLEGLGELCHRDRYPVLGIPESPQCPPWQCPHLIQRASKGEDAEEEDKAPVLLPGHGLPGELLGLQQQATHVPPHGTHQQLLEPAGGLGHAGGDGGEAAHHHHHQGARGLRLAGDHGLSDEGARPGDRRGPGALRGQGLANWPHGLQLDQRQRGPCARGPARCPAALPPEQAVSSVSRGAPLPTGGPGRRRCGTPMGPNGATRGAQEWGMCWWQWVAVPAWHRALDPRVPGGSAACWKDTAQGWLKLSSPSLTWGHSSPWCPGPTSPPSPPPPTTTLSSPVGWRQDPSAGPFPSRPFPSRPFHHHHHPPAAAAAVRLPWHCLS</sequence>
<reference evidence="5" key="1">
    <citation type="submission" date="2018-09" db="EMBL/GenBank/DDBJ databases">
        <title>Common duck and Muscovy duck high density SNP chip.</title>
        <authorList>
            <person name="Vignal A."/>
            <person name="Thebault N."/>
            <person name="Warren W.C."/>
        </authorList>
    </citation>
    <scope>NUCLEOTIDE SEQUENCE [LARGE SCALE GENOMIC DNA]</scope>
</reference>
<dbReference type="GO" id="GO:0004760">
    <property type="term" value="F:L-serine-pyruvate transaminase activity"/>
    <property type="evidence" value="ECO:0007669"/>
    <property type="project" value="TreeGrafter"/>
</dbReference>
<dbReference type="Ensembl" id="ENSCMMT00000016080.1">
    <property type="protein sequence ID" value="ENSCMMP00000014596.1"/>
    <property type="gene ID" value="ENSCMMG00000009279.1"/>
</dbReference>
<keyword evidence="2" id="KW-0663">Pyridoxal phosphate</keyword>
<dbReference type="InterPro" id="IPR015421">
    <property type="entry name" value="PyrdxlP-dep_Trfase_major"/>
</dbReference>
<feature type="domain" description="Aminotransferase class V" evidence="4">
    <location>
        <begin position="78"/>
        <end position="225"/>
    </location>
</feature>
<dbReference type="InterPro" id="IPR000192">
    <property type="entry name" value="Aminotrans_V_dom"/>
</dbReference>